<dbReference type="EMBL" id="ML213512">
    <property type="protein sequence ID" value="TFK51153.1"/>
    <property type="molecule type" value="Genomic_DNA"/>
</dbReference>
<reference evidence="5 6" key="1">
    <citation type="journal article" date="2019" name="Nat. Ecol. Evol.">
        <title>Megaphylogeny resolves global patterns of mushroom evolution.</title>
        <authorList>
            <person name="Varga T."/>
            <person name="Krizsan K."/>
            <person name="Foldi C."/>
            <person name="Dima B."/>
            <person name="Sanchez-Garcia M."/>
            <person name="Sanchez-Ramirez S."/>
            <person name="Szollosi G.J."/>
            <person name="Szarkandi J.G."/>
            <person name="Papp V."/>
            <person name="Albert L."/>
            <person name="Andreopoulos W."/>
            <person name="Angelini C."/>
            <person name="Antonin V."/>
            <person name="Barry K.W."/>
            <person name="Bougher N.L."/>
            <person name="Buchanan P."/>
            <person name="Buyck B."/>
            <person name="Bense V."/>
            <person name="Catcheside P."/>
            <person name="Chovatia M."/>
            <person name="Cooper J."/>
            <person name="Damon W."/>
            <person name="Desjardin D."/>
            <person name="Finy P."/>
            <person name="Geml J."/>
            <person name="Haridas S."/>
            <person name="Hughes K."/>
            <person name="Justo A."/>
            <person name="Karasinski D."/>
            <person name="Kautmanova I."/>
            <person name="Kiss B."/>
            <person name="Kocsube S."/>
            <person name="Kotiranta H."/>
            <person name="LaButti K.M."/>
            <person name="Lechner B.E."/>
            <person name="Liimatainen K."/>
            <person name="Lipzen A."/>
            <person name="Lukacs Z."/>
            <person name="Mihaltcheva S."/>
            <person name="Morgado L.N."/>
            <person name="Niskanen T."/>
            <person name="Noordeloos M.E."/>
            <person name="Ohm R.A."/>
            <person name="Ortiz-Santana B."/>
            <person name="Ovrebo C."/>
            <person name="Racz N."/>
            <person name="Riley R."/>
            <person name="Savchenko A."/>
            <person name="Shiryaev A."/>
            <person name="Soop K."/>
            <person name="Spirin V."/>
            <person name="Szebenyi C."/>
            <person name="Tomsovsky M."/>
            <person name="Tulloss R.E."/>
            <person name="Uehling J."/>
            <person name="Grigoriev I.V."/>
            <person name="Vagvolgyi C."/>
            <person name="Papp T."/>
            <person name="Martin F.M."/>
            <person name="Miettinen O."/>
            <person name="Hibbett D.S."/>
            <person name="Nagy L.G."/>
        </authorList>
    </citation>
    <scope>NUCLEOTIDE SEQUENCE [LARGE SCALE GENOMIC DNA]</scope>
    <source>
        <strain evidence="5 6">OMC1185</strain>
    </source>
</reference>
<gene>
    <name evidence="5" type="ORF">OE88DRAFT_1630432</name>
</gene>
<dbReference type="OrthoDB" id="346839at2759"/>
<dbReference type="PROSITE" id="PS50102">
    <property type="entry name" value="RRM"/>
    <property type="match status" value="1"/>
</dbReference>
<dbReference type="PANTHER" id="PTHR19965:SF35">
    <property type="entry name" value="RNA ANNEALING PROTEIN YRA1"/>
    <property type="match status" value="1"/>
</dbReference>
<protein>
    <recommendedName>
        <fullName evidence="4">RRM domain-containing protein</fullName>
    </recommendedName>
</protein>
<dbReference type="SUPFAM" id="SSF54928">
    <property type="entry name" value="RNA-binding domain, RBD"/>
    <property type="match status" value="1"/>
</dbReference>
<dbReference type="Gene3D" id="3.30.70.330">
    <property type="match status" value="1"/>
</dbReference>
<keyword evidence="6" id="KW-1185">Reference proteome</keyword>
<feature type="compositionally biased region" description="Basic residues" evidence="3">
    <location>
        <begin position="11"/>
        <end position="27"/>
    </location>
</feature>
<dbReference type="Proteomes" id="UP000305948">
    <property type="component" value="Unassembled WGS sequence"/>
</dbReference>
<accession>A0A5C3N1S2</accession>
<dbReference type="SMART" id="SM00360">
    <property type="entry name" value="RRM"/>
    <property type="match status" value="1"/>
</dbReference>
<proteinExistence type="predicted"/>
<evidence type="ECO:0000256" key="3">
    <source>
        <dbReference type="SAM" id="MobiDB-lite"/>
    </source>
</evidence>
<dbReference type="InterPro" id="IPR012677">
    <property type="entry name" value="Nucleotide-bd_a/b_plait_sf"/>
</dbReference>
<evidence type="ECO:0000259" key="4">
    <source>
        <dbReference type="PROSITE" id="PS50102"/>
    </source>
</evidence>
<sequence length="136" mass="14402">MDRSLDEMIKTNKKSKPKAKPQRRRSSGVKQALLGKAAPAAAAKPAAKAARKAAAAAPPKTVAQPADKIIVSNLPLDVTEAQVKELFASTVGPLRAIQLSYDASGRSKGIATVHFQKHGDGTKAFQQYNNRLIDGS</sequence>
<dbReference type="GO" id="GO:0003729">
    <property type="term" value="F:mRNA binding"/>
    <property type="evidence" value="ECO:0007669"/>
    <property type="project" value="TreeGrafter"/>
</dbReference>
<dbReference type="Pfam" id="PF00076">
    <property type="entry name" value="RRM_1"/>
    <property type="match status" value="1"/>
</dbReference>
<evidence type="ECO:0000313" key="6">
    <source>
        <dbReference type="Proteomes" id="UP000305948"/>
    </source>
</evidence>
<evidence type="ECO:0000256" key="2">
    <source>
        <dbReference type="PROSITE-ProRule" id="PRU00176"/>
    </source>
</evidence>
<evidence type="ECO:0000313" key="5">
    <source>
        <dbReference type="EMBL" id="TFK51153.1"/>
    </source>
</evidence>
<feature type="compositionally biased region" description="Basic and acidic residues" evidence="3">
    <location>
        <begin position="1"/>
        <end position="10"/>
    </location>
</feature>
<feature type="domain" description="RRM" evidence="4">
    <location>
        <begin position="67"/>
        <end position="136"/>
    </location>
</feature>
<dbReference type="PANTHER" id="PTHR19965">
    <property type="entry name" value="RNA AND EXPORT FACTOR BINDING PROTEIN"/>
    <property type="match status" value="1"/>
</dbReference>
<feature type="region of interest" description="Disordered" evidence="3">
    <location>
        <begin position="1"/>
        <end position="36"/>
    </location>
</feature>
<name>A0A5C3N1S2_9AGAM</name>
<keyword evidence="1 2" id="KW-0694">RNA-binding</keyword>
<evidence type="ECO:0000256" key="1">
    <source>
        <dbReference type="ARBA" id="ARBA00022884"/>
    </source>
</evidence>
<dbReference type="InterPro" id="IPR000504">
    <property type="entry name" value="RRM_dom"/>
</dbReference>
<dbReference type="AlphaFoldDB" id="A0A5C3N1S2"/>
<organism evidence="5 6">
    <name type="scientific">Heliocybe sulcata</name>
    <dbReference type="NCBI Taxonomy" id="5364"/>
    <lineage>
        <taxon>Eukaryota</taxon>
        <taxon>Fungi</taxon>
        <taxon>Dikarya</taxon>
        <taxon>Basidiomycota</taxon>
        <taxon>Agaricomycotina</taxon>
        <taxon>Agaricomycetes</taxon>
        <taxon>Gloeophyllales</taxon>
        <taxon>Gloeophyllaceae</taxon>
        <taxon>Heliocybe</taxon>
    </lineage>
</organism>
<dbReference type="InterPro" id="IPR035979">
    <property type="entry name" value="RBD_domain_sf"/>
</dbReference>
<dbReference type="GO" id="GO:0005634">
    <property type="term" value="C:nucleus"/>
    <property type="evidence" value="ECO:0007669"/>
    <property type="project" value="TreeGrafter"/>
</dbReference>
<dbReference type="STRING" id="5364.A0A5C3N1S2"/>
<dbReference type="InterPro" id="IPR051229">
    <property type="entry name" value="ALYREF_mRNA_export"/>
</dbReference>